<accession>A0A0T5XC30</accession>
<protein>
    <recommendedName>
        <fullName evidence="3">DUF721 domain-containing protein</fullName>
    </recommendedName>
</protein>
<proteinExistence type="predicted"/>
<dbReference type="RefSeq" id="WP_009202047.1">
    <property type="nucleotide sequence ID" value="NZ_ACJX03000001.1"/>
</dbReference>
<evidence type="ECO:0008006" key="3">
    <source>
        <dbReference type="Google" id="ProtNLM"/>
    </source>
</evidence>
<dbReference type="Pfam" id="PF05258">
    <property type="entry name" value="DciA"/>
    <property type="match status" value="1"/>
</dbReference>
<comment type="caution">
    <text evidence="1">The sequence shown here is derived from an EMBL/GenBank/DDBJ whole genome shotgun (WGS) entry which is preliminary data.</text>
</comment>
<reference evidence="2" key="1">
    <citation type="submission" date="2012-09" db="EMBL/GenBank/DDBJ databases">
        <authorList>
            <person name="Weinstock G."/>
            <person name="Sodergren E."/>
            <person name="Clifton S."/>
            <person name="Fulton L."/>
            <person name="Fulton B."/>
            <person name="Courtney L."/>
            <person name="Fronick C."/>
            <person name="Harrison M."/>
            <person name="Strong C."/>
            <person name="Farmer C."/>
            <person name="Delehaunty K."/>
            <person name="Markovic C."/>
            <person name="Hall O."/>
            <person name="Minx P."/>
            <person name="Tomlinson C."/>
            <person name="Mitreva M."/>
            <person name="Nelson J."/>
            <person name="Hou S."/>
            <person name="Wollam A."/>
            <person name="Pepin K.H."/>
            <person name="Johnson M."/>
            <person name="Bhonagiri V."/>
            <person name="Nash W.E."/>
            <person name="Suruliraj S."/>
            <person name="Warren W."/>
            <person name="Chinwalla A."/>
            <person name="Mardis E.R."/>
            <person name="Wilson R.K."/>
        </authorList>
    </citation>
    <scope>NUCLEOTIDE SEQUENCE [LARGE SCALE GENOMIC DNA]</scope>
    <source>
        <strain evidence="2">OS1</strain>
    </source>
</reference>
<name>A0A0T5XC30_9BACT</name>
<sequence length="162" mass="18401">MRRKIREPKHIAEVIDKASSVNLKNFLEFYKVSSAWPELAGRVSSRSRPVSLLKGKLKIVADSPSVAQEIMMMSGRIISEALSKGVKIESVLVNIGRVEPIVGSRSLNEGNRHRFKPILRCYSTDDIERVKSRFNQKGLPKDVLDGLCRLYIAYNRRFNSLK</sequence>
<dbReference type="OrthoDB" id="9988889at2"/>
<gene>
    <name evidence="1" type="ORF">HMPREF1705_04589</name>
</gene>
<evidence type="ECO:0000313" key="1">
    <source>
        <dbReference type="EMBL" id="KRT35317.1"/>
    </source>
</evidence>
<keyword evidence="2" id="KW-1185">Reference proteome</keyword>
<dbReference type="EMBL" id="ACJX03000001">
    <property type="protein sequence ID" value="KRT35317.1"/>
    <property type="molecule type" value="Genomic_DNA"/>
</dbReference>
<evidence type="ECO:0000313" key="2">
    <source>
        <dbReference type="Proteomes" id="UP000005273"/>
    </source>
</evidence>
<dbReference type="Proteomes" id="UP000005273">
    <property type="component" value="Unassembled WGS sequence"/>
</dbReference>
<dbReference type="STRING" id="592015.HMPREF1705_04589"/>
<dbReference type="AlphaFoldDB" id="A0A0T5XC30"/>
<dbReference type="InterPro" id="IPR007922">
    <property type="entry name" value="DciA-like"/>
</dbReference>
<organism evidence="1 2">
    <name type="scientific">Acetomicrobium hydrogeniformans ATCC BAA-1850</name>
    <dbReference type="NCBI Taxonomy" id="592015"/>
    <lineage>
        <taxon>Bacteria</taxon>
        <taxon>Thermotogati</taxon>
        <taxon>Synergistota</taxon>
        <taxon>Synergistia</taxon>
        <taxon>Synergistales</taxon>
        <taxon>Acetomicrobiaceae</taxon>
        <taxon>Acetomicrobium</taxon>
    </lineage>
</organism>